<accession>A0A927H126</accession>
<dbReference type="SUPFAM" id="SSF51658">
    <property type="entry name" value="Xylose isomerase-like"/>
    <property type="match status" value="1"/>
</dbReference>
<dbReference type="RefSeq" id="WP_190929349.1">
    <property type="nucleotide sequence ID" value="NZ_JACXJA010000022.1"/>
</dbReference>
<dbReference type="InterPro" id="IPR036237">
    <property type="entry name" value="Xyl_isomerase-like_sf"/>
</dbReference>
<dbReference type="GO" id="GO:0016853">
    <property type="term" value="F:isomerase activity"/>
    <property type="evidence" value="ECO:0007669"/>
    <property type="project" value="UniProtKB-KW"/>
</dbReference>
<evidence type="ECO:0000313" key="2">
    <source>
        <dbReference type="Proteomes" id="UP000639396"/>
    </source>
</evidence>
<dbReference type="Gene3D" id="3.20.20.150">
    <property type="entry name" value="Divalent-metal-dependent TIM barrel enzymes"/>
    <property type="match status" value="1"/>
</dbReference>
<keyword evidence="2" id="KW-1185">Reference proteome</keyword>
<sequence length="296" mass="35293">MRRLQMGMWDKLDPVKWQQVQLDMLNGLEICRYADEKSLREVQLFCERSGIRYGVHGPILGDNGYELPLLNAPDAEERREAMREVEAQTGIASRYGADYILFHYPYLPVFQPPIRKLYRRLPGERQRYASDRLPRAEFRDISERMFHELAELQHRYKQRILLEHDFFGDYEDIFTDMFLQFREIGLVVDTARLDITRRCFHGFDPYAWIDRLASCVYLVHYSNVRYEEDTFRHHLPVRECDGRDDSCGDAYLYLRHLAERSSAFHLTFEHNHTLVGTEELRDIYRRAAQVCGIRTL</sequence>
<comment type="caution">
    <text evidence="1">The sequence shown here is derived from an EMBL/GenBank/DDBJ whole genome shotgun (WGS) entry which is preliminary data.</text>
</comment>
<keyword evidence="1" id="KW-0413">Isomerase</keyword>
<evidence type="ECO:0000313" key="1">
    <source>
        <dbReference type="EMBL" id="MBD2863717.1"/>
    </source>
</evidence>
<dbReference type="AlphaFoldDB" id="A0A927H126"/>
<reference evidence="1" key="1">
    <citation type="submission" date="2020-09" db="EMBL/GenBank/DDBJ databases">
        <title>A novel bacterium of genus Paenibacillus, isolated from South China Sea.</title>
        <authorList>
            <person name="Huang H."/>
            <person name="Mo K."/>
            <person name="Hu Y."/>
        </authorList>
    </citation>
    <scope>NUCLEOTIDE SEQUENCE</scope>
    <source>
        <strain evidence="1">IB182363</strain>
    </source>
</reference>
<proteinExistence type="predicted"/>
<protein>
    <submittedName>
        <fullName evidence="1">Sugar phosphate isomerase/epimerase</fullName>
    </submittedName>
</protein>
<dbReference type="EMBL" id="JACXJA010000022">
    <property type="protein sequence ID" value="MBD2863717.1"/>
    <property type="molecule type" value="Genomic_DNA"/>
</dbReference>
<organism evidence="1 2">
    <name type="scientific">Paenibacillus oceani</name>
    <dbReference type="NCBI Taxonomy" id="2772510"/>
    <lineage>
        <taxon>Bacteria</taxon>
        <taxon>Bacillati</taxon>
        <taxon>Bacillota</taxon>
        <taxon>Bacilli</taxon>
        <taxon>Bacillales</taxon>
        <taxon>Paenibacillaceae</taxon>
        <taxon>Paenibacillus</taxon>
    </lineage>
</organism>
<name>A0A927H126_9BACL</name>
<gene>
    <name evidence="1" type="ORF">IDH45_17125</name>
</gene>
<dbReference type="Proteomes" id="UP000639396">
    <property type="component" value="Unassembled WGS sequence"/>
</dbReference>